<protein>
    <submittedName>
        <fullName evidence="3">RNA 3'-terminal phosphate cyclase, putative</fullName>
        <ecNumber evidence="3">6.5.1.4</ecNumber>
    </submittedName>
</protein>
<feature type="domain" description="RNA 3'-terminal phosphate cyclase" evidence="1">
    <location>
        <begin position="26"/>
        <end position="377"/>
    </location>
</feature>
<dbReference type="GeneID" id="5478881"/>
<dbReference type="FunCoup" id="A7ARB0">
    <property type="interactions" value="254"/>
</dbReference>
<dbReference type="VEuPathDB" id="PiroplasmaDB:BBOV_IV007230"/>
<sequence>MGATRSTTVVKKERLLKEIELDSLSHLRIVAVLGFISNTSVIIRDKRSLLTHESQLLYLLAKVTQGGRIEVDKDMVKIYPGRIVGGKFRFECSPIAPLSYYLEPLVYLSVFSSEPFHITLIRQGGDAVEEDFVNNYSLLETFCSSATLVLRKIGCTSVDFKFKEPFEVVFTNSPLVQIAPMDFSTLSKVKKIRGSVMVRCLQPSLGTNVIIGCKHVLSQVCDNIYIDLVSPKSATQPYISVSLIAEGTNVVYTADHTISLKNQATEPAVPAISGNTSLSKILEIAQRKSSQPEPSATPNDVTPSIHEHYEAIGASVARRLLGEIQLKGVFDTTHQHLPLIFMAMSGDYQISVLRMGRMNDYSVQMLRKIKQFLGVTFIFEEEEDSILLKCVGSSFHNSGITTF</sequence>
<dbReference type="InParanoid" id="A7ARB0"/>
<keyword evidence="4" id="KW-1185">Reference proteome</keyword>
<dbReference type="EMBL" id="AAXT01000002">
    <property type="protein sequence ID" value="EDO07079.1"/>
    <property type="molecule type" value="Genomic_DNA"/>
</dbReference>
<evidence type="ECO:0000259" key="2">
    <source>
        <dbReference type="Pfam" id="PF05189"/>
    </source>
</evidence>
<dbReference type="InterPro" id="IPR036553">
    <property type="entry name" value="RPTC_insert"/>
</dbReference>
<dbReference type="RefSeq" id="XP_001610647.1">
    <property type="nucleotide sequence ID" value="XM_001610597.1"/>
</dbReference>
<evidence type="ECO:0000313" key="3">
    <source>
        <dbReference type="EMBL" id="EDO07079.1"/>
    </source>
</evidence>
<dbReference type="GO" id="GO:0003963">
    <property type="term" value="F:RNA-3'-phosphate cyclase activity"/>
    <property type="evidence" value="ECO:0007669"/>
    <property type="project" value="UniProtKB-EC"/>
</dbReference>
<dbReference type="Proteomes" id="UP000002173">
    <property type="component" value="Unassembled WGS sequence"/>
</dbReference>
<dbReference type="InterPro" id="IPR000228">
    <property type="entry name" value="RNA3'_term_phos_cyc"/>
</dbReference>
<dbReference type="PANTHER" id="PTHR11096">
    <property type="entry name" value="RNA 3' TERMINAL PHOSPHATE CYCLASE"/>
    <property type="match status" value="1"/>
</dbReference>
<dbReference type="GO" id="GO:0005730">
    <property type="term" value="C:nucleolus"/>
    <property type="evidence" value="ECO:0007669"/>
    <property type="project" value="TreeGrafter"/>
</dbReference>
<dbReference type="KEGG" id="bbo:BBOV_IV007230"/>
<dbReference type="OMA" id="FFMNNLK"/>
<dbReference type="STRING" id="5865.A7ARB0"/>
<comment type="caution">
    <text evidence="3">The sequence shown here is derived from an EMBL/GenBank/DDBJ whole genome shotgun (WGS) entry which is preliminary data.</text>
</comment>
<dbReference type="GO" id="GO:0000479">
    <property type="term" value="P:endonucleolytic cleavage of tricistronic rRNA transcript (SSU-rRNA, 5.8S rRNA, LSU-rRNA)"/>
    <property type="evidence" value="ECO:0007669"/>
    <property type="project" value="TreeGrafter"/>
</dbReference>
<dbReference type="Gene3D" id="3.65.10.20">
    <property type="entry name" value="RNA 3'-terminal phosphate cyclase domain"/>
    <property type="match status" value="1"/>
</dbReference>
<dbReference type="Pfam" id="PF05189">
    <property type="entry name" value="RTC_insert"/>
    <property type="match status" value="1"/>
</dbReference>
<feature type="domain" description="RNA 3'-terminal phosphate cyclase insert" evidence="2">
    <location>
        <begin position="188"/>
        <end position="269"/>
    </location>
</feature>
<dbReference type="Pfam" id="PF01137">
    <property type="entry name" value="RTC"/>
    <property type="match status" value="1"/>
</dbReference>
<dbReference type="GO" id="GO:0004521">
    <property type="term" value="F:RNA endonuclease activity"/>
    <property type="evidence" value="ECO:0007669"/>
    <property type="project" value="TreeGrafter"/>
</dbReference>
<dbReference type="PANTHER" id="PTHR11096:SF1">
    <property type="entry name" value="RNA 3'-TERMINAL PHOSPHATE CYCLASE-LIKE PROTEIN"/>
    <property type="match status" value="1"/>
</dbReference>
<dbReference type="SUPFAM" id="SSF55205">
    <property type="entry name" value="EPT/RTPC-like"/>
    <property type="match status" value="1"/>
</dbReference>
<dbReference type="InterPro" id="IPR013791">
    <property type="entry name" value="RNA3'-term_phos_cycl_insert"/>
</dbReference>
<evidence type="ECO:0000259" key="1">
    <source>
        <dbReference type="Pfam" id="PF01137"/>
    </source>
</evidence>
<dbReference type="EC" id="6.5.1.4" evidence="3"/>
<dbReference type="eggNOG" id="KOG3980">
    <property type="taxonomic scope" value="Eukaryota"/>
</dbReference>
<name>A7ARB0_BABBO</name>
<evidence type="ECO:0000313" key="4">
    <source>
        <dbReference type="Proteomes" id="UP000002173"/>
    </source>
</evidence>
<dbReference type="InterPro" id="IPR013792">
    <property type="entry name" value="RNA3'P_cycl/enolpyr_Trfase_a/b"/>
</dbReference>
<organism evidence="3 4">
    <name type="scientific">Babesia bovis</name>
    <dbReference type="NCBI Taxonomy" id="5865"/>
    <lineage>
        <taxon>Eukaryota</taxon>
        <taxon>Sar</taxon>
        <taxon>Alveolata</taxon>
        <taxon>Apicomplexa</taxon>
        <taxon>Aconoidasida</taxon>
        <taxon>Piroplasmida</taxon>
        <taxon>Babesiidae</taxon>
        <taxon>Babesia</taxon>
    </lineage>
</organism>
<dbReference type="AlphaFoldDB" id="A7ARB0"/>
<keyword evidence="3" id="KW-0436">Ligase</keyword>
<dbReference type="InterPro" id="IPR037136">
    <property type="entry name" value="RNA3'_phos_cyclase_dom_sf"/>
</dbReference>
<reference evidence="3 4" key="1">
    <citation type="journal article" date="2007" name="PLoS Pathog.">
        <title>Genome sequence of Babesia bovis and comparative analysis of apicomplexan hemoprotozoa.</title>
        <authorList>
            <person name="Brayton K.A."/>
            <person name="Lau A.O.T."/>
            <person name="Herndon D.R."/>
            <person name="Hannick L."/>
            <person name="Kappmeyer L.S."/>
            <person name="Berens S.J."/>
            <person name="Bidwell S.L."/>
            <person name="Brown W.C."/>
            <person name="Crabtree J."/>
            <person name="Fadrosh D."/>
            <person name="Feldblum T."/>
            <person name="Forberger H.A."/>
            <person name="Haas B.J."/>
            <person name="Howell J.M."/>
            <person name="Khouri H."/>
            <person name="Koo H."/>
            <person name="Mann D.J."/>
            <person name="Norimine J."/>
            <person name="Paulsen I.T."/>
            <person name="Radune D."/>
            <person name="Ren Q."/>
            <person name="Smith R.K. Jr."/>
            <person name="Suarez C.E."/>
            <person name="White O."/>
            <person name="Wortman J.R."/>
            <person name="Knowles D.P. Jr."/>
            <person name="McElwain T.F."/>
            <person name="Nene V.M."/>
        </authorList>
    </citation>
    <scope>NUCLEOTIDE SEQUENCE [LARGE SCALE GENOMIC DNA]</scope>
    <source>
        <strain evidence="3">T2Bo</strain>
    </source>
</reference>
<reference evidence="4" key="2">
    <citation type="journal article" date="2020" name="Data Brief">
        <title>Transcriptome dataset of Babesia bovis life stages within vertebrate and invertebrate hosts.</title>
        <authorList>
            <person name="Ueti M.W."/>
            <person name="Johnson W.C."/>
            <person name="Kappmeyer L.S."/>
            <person name="Herndon D.R."/>
            <person name="Mousel M.R."/>
            <person name="Reif K.E."/>
            <person name="Taus N.S."/>
            <person name="Ifeonu O.O."/>
            <person name="Silva J.C."/>
            <person name="Suarez C.E."/>
            <person name="Brayton K.A."/>
        </authorList>
    </citation>
    <scope>NUCLEOTIDE SEQUENCE [LARGE SCALE GENOMIC DNA]</scope>
</reference>
<reference evidence="4" key="3">
    <citation type="journal article" date="2021" name="Int. J. Parasitol.">
        <title>Comparative analysis of gene expression between Babesia bovis blood stages and kinetes allowed by improved genome annotation.</title>
        <authorList>
            <person name="Ueti M.W."/>
            <person name="Johnson W.C."/>
            <person name="Kappmeyer L.S."/>
            <person name="Herndon D.R."/>
            <person name="Mousel M.R."/>
            <person name="Reif K.E."/>
            <person name="Taus N.S."/>
            <person name="Ifeonu O.O."/>
            <person name="Silva J.C."/>
            <person name="Suarez C.E."/>
            <person name="Brayton K.A."/>
        </authorList>
    </citation>
    <scope>NUCLEOTIDE SEQUENCE [LARGE SCALE GENOMIC DNA]</scope>
</reference>
<dbReference type="InterPro" id="IPR023797">
    <property type="entry name" value="RNA3'_phos_cyclase_dom"/>
</dbReference>
<proteinExistence type="predicted"/>
<dbReference type="Gene3D" id="3.30.360.20">
    <property type="entry name" value="RNA 3'-terminal phosphate cyclase, insert domain"/>
    <property type="match status" value="1"/>
</dbReference>
<gene>
    <name evidence="3" type="ORF">BBOV_IV007230</name>
</gene>
<accession>A7ARB0</accession>